<organism evidence="3 4">
    <name type="scientific">Candidatus Nitrosocaldus cavascurensis</name>
    <dbReference type="NCBI Taxonomy" id="2058097"/>
    <lineage>
        <taxon>Archaea</taxon>
        <taxon>Nitrososphaerota</taxon>
        <taxon>Nitrososphaeria</taxon>
        <taxon>Candidatus Nitrosocaldales</taxon>
        <taxon>Candidatus Nitrosocaldaceae</taxon>
        <taxon>Candidatus Nitrosocaldus</taxon>
    </lineage>
</organism>
<feature type="compositionally biased region" description="Polar residues" evidence="1">
    <location>
        <begin position="61"/>
        <end position="75"/>
    </location>
</feature>
<dbReference type="KEGG" id="ncv:NCAV_0539"/>
<keyword evidence="2" id="KW-1133">Transmembrane helix</keyword>
<reference evidence="4" key="1">
    <citation type="submission" date="2018-01" db="EMBL/GenBank/DDBJ databases">
        <authorList>
            <person name="Kerou L M."/>
        </authorList>
    </citation>
    <scope>NUCLEOTIDE SEQUENCE [LARGE SCALE GENOMIC DNA]</scope>
    <source>
        <strain evidence="4">SCU2</strain>
    </source>
</reference>
<evidence type="ECO:0000313" key="4">
    <source>
        <dbReference type="Proteomes" id="UP000236248"/>
    </source>
</evidence>
<accession>A0A2K5AQ15</accession>
<feature type="region of interest" description="Disordered" evidence="1">
    <location>
        <begin position="36"/>
        <end position="96"/>
    </location>
</feature>
<feature type="transmembrane region" description="Helical" evidence="2">
    <location>
        <begin position="6"/>
        <end position="27"/>
    </location>
</feature>
<keyword evidence="2" id="KW-0472">Membrane</keyword>
<dbReference type="RefSeq" id="WP_103287460.1">
    <property type="nucleotide sequence ID" value="NZ_LT981265.1"/>
</dbReference>
<dbReference type="GeneID" id="41594630"/>
<dbReference type="EMBL" id="LT981265">
    <property type="protein sequence ID" value="SPC33732.1"/>
    <property type="molecule type" value="Genomic_DNA"/>
</dbReference>
<dbReference type="AlphaFoldDB" id="A0A2K5AQ15"/>
<keyword evidence="4" id="KW-1185">Reference proteome</keyword>
<sequence length="132" mass="13887">MSVKSIFIVWGSAPALAVATVLILNMLSAGMQVERGEGLAGTGEGEREGGVGGKGGEESMRSTVRQEQGQEQASAKSGEIAGITSEPAGEKLQREAQEQGEQYVRAVLPYITGALVASLSFIIVRRFVYKQG</sequence>
<evidence type="ECO:0000256" key="2">
    <source>
        <dbReference type="SAM" id="Phobius"/>
    </source>
</evidence>
<gene>
    <name evidence="3" type="ORF">NCAV_0539</name>
</gene>
<protein>
    <submittedName>
        <fullName evidence="3">Uncharacterized protein</fullName>
    </submittedName>
</protein>
<dbReference type="Proteomes" id="UP000236248">
    <property type="component" value="Chromosome NCAV"/>
</dbReference>
<feature type="compositionally biased region" description="Basic and acidic residues" evidence="1">
    <location>
        <begin position="44"/>
        <end position="60"/>
    </location>
</feature>
<keyword evidence="2" id="KW-0812">Transmembrane</keyword>
<proteinExistence type="predicted"/>
<evidence type="ECO:0000256" key="1">
    <source>
        <dbReference type="SAM" id="MobiDB-lite"/>
    </source>
</evidence>
<feature type="transmembrane region" description="Helical" evidence="2">
    <location>
        <begin position="107"/>
        <end position="128"/>
    </location>
</feature>
<evidence type="ECO:0000313" key="3">
    <source>
        <dbReference type="EMBL" id="SPC33732.1"/>
    </source>
</evidence>
<name>A0A2K5AQ15_9ARCH</name>